<name>A0A1F2PCI1_9FIRM</name>
<evidence type="ECO:0000313" key="2">
    <source>
        <dbReference type="Proteomes" id="UP000176244"/>
    </source>
</evidence>
<organism evidence="1 2">
    <name type="scientific">Acetobacterium wieringae</name>
    <dbReference type="NCBI Taxonomy" id="52694"/>
    <lineage>
        <taxon>Bacteria</taxon>
        <taxon>Bacillati</taxon>
        <taxon>Bacillota</taxon>
        <taxon>Clostridia</taxon>
        <taxon>Eubacteriales</taxon>
        <taxon>Eubacteriaceae</taxon>
        <taxon>Acetobacterium</taxon>
    </lineage>
</organism>
<dbReference type="Proteomes" id="UP000176244">
    <property type="component" value="Unassembled WGS sequence"/>
</dbReference>
<dbReference type="SUPFAM" id="SSF51726">
    <property type="entry name" value="UROD/MetE-like"/>
    <property type="match status" value="1"/>
</dbReference>
<dbReference type="Gene3D" id="3.20.20.210">
    <property type="match status" value="1"/>
</dbReference>
<dbReference type="OrthoDB" id="9813603at2"/>
<comment type="caution">
    <text evidence="1">The sequence shown here is derived from an EMBL/GenBank/DDBJ whole genome shotgun (WGS) entry which is preliminary data.</text>
</comment>
<dbReference type="InterPro" id="IPR038071">
    <property type="entry name" value="UROD/MetE-like_sf"/>
</dbReference>
<evidence type="ECO:0000313" key="1">
    <source>
        <dbReference type="EMBL" id="OFV68958.1"/>
    </source>
</evidence>
<dbReference type="RefSeq" id="WP_070372728.1">
    <property type="nucleotide sequence ID" value="NZ_LKEU01000050.1"/>
</dbReference>
<gene>
    <name evidence="1" type="ORF">ACWI_34940</name>
</gene>
<dbReference type="EMBL" id="LKEU01000050">
    <property type="protein sequence ID" value="OFV68958.1"/>
    <property type="molecule type" value="Genomic_DNA"/>
</dbReference>
<dbReference type="AlphaFoldDB" id="A0A1F2PCI1"/>
<accession>A0A1F2PCI1</accession>
<sequence>MTTENLYNNRLEDIQKTLKREKPQYVPIFGNPGQGVVAYSGTTIREAYYDPEKFVDAMTRIYERLWIDCTNSNGITWMPNFQKYQKSPQITLAPDGISNVAVTRTQMNEDEYDVLIKDPDAFVRDVLLPRTYPELFENGIDHGVEAFKAGFNDMGNLFYLNELVMKAMAEKYGIVQLTTEDLMIANPLDTIFDYLRGFVGTSIDIRRRKSQVKEAADVLWERCTNQFKELPYTFPFCVQPAHLPTYLNPKQFAELYWPYEKAIIENIASQGGKAGIFLEGSWLHVLDFFRDVPKDSCILFADSDDVIEVSKRIGDYQIVGGGAINSKMKCESKEVNLDYTKRVIDECARDGGFFFTTDKNWNCPSDIMDNMFDVFDCAHEYGRY</sequence>
<proteinExistence type="predicted"/>
<protein>
    <submittedName>
        <fullName evidence="1">Uroporphyrinogen decarboxylase (URO-D)</fullName>
    </submittedName>
</protein>
<dbReference type="STRING" id="52694.ACWI_34940"/>
<reference evidence="1 2" key="1">
    <citation type="submission" date="2015-09" db="EMBL/GenBank/DDBJ databases">
        <title>Genome sequence of Acetobacterium wieringae DSM 1911.</title>
        <authorList>
            <person name="Poehlein A."/>
            <person name="Bengelsdorf F.R."/>
            <person name="Schiel-Bengelsdorf B."/>
            <person name="Duerre P."/>
            <person name="Daniel R."/>
        </authorList>
    </citation>
    <scope>NUCLEOTIDE SEQUENCE [LARGE SCALE GENOMIC DNA]</scope>
    <source>
        <strain evidence="1 2">DSM 1911</strain>
    </source>
</reference>